<sequence length="151" mass="17547">MYSIYLGISALPAVVLPQRRDGNRDSFEPATMFTPKASLLWRYEVRFVNEVWSGTWFERRRTREVHYPTGLETALEVGVHRCKLSPPPDNVTSSVLTSSVVDLPDYFSRAKVQPRVTKPEEREPALALWFETQGPKKKTRRKKRDQYYPTS</sequence>
<proteinExistence type="predicted"/>
<protein>
    <submittedName>
        <fullName evidence="2">Uncharacterized protein</fullName>
    </submittedName>
</protein>
<keyword evidence="3" id="KW-1185">Reference proteome</keyword>
<organism evidence="2 3">
    <name type="scientific">Dendrothele bispora (strain CBS 962.96)</name>
    <dbReference type="NCBI Taxonomy" id="1314807"/>
    <lineage>
        <taxon>Eukaryota</taxon>
        <taxon>Fungi</taxon>
        <taxon>Dikarya</taxon>
        <taxon>Basidiomycota</taxon>
        <taxon>Agaricomycotina</taxon>
        <taxon>Agaricomycetes</taxon>
        <taxon>Agaricomycetidae</taxon>
        <taxon>Agaricales</taxon>
        <taxon>Agaricales incertae sedis</taxon>
        <taxon>Dendrothele</taxon>
    </lineage>
</organism>
<name>A0A4S8LX42_DENBC</name>
<dbReference type="AlphaFoldDB" id="A0A4S8LX42"/>
<feature type="compositionally biased region" description="Basic residues" evidence="1">
    <location>
        <begin position="135"/>
        <end position="144"/>
    </location>
</feature>
<dbReference type="EMBL" id="ML179240">
    <property type="protein sequence ID" value="THU93753.1"/>
    <property type="molecule type" value="Genomic_DNA"/>
</dbReference>
<evidence type="ECO:0000256" key="1">
    <source>
        <dbReference type="SAM" id="MobiDB-lite"/>
    </source>
</evidence>
<gene>
    <name evidence="2" type="ORF">K435DRAFT_799437</name>
</gene>
<accession>A0A4S8LX42</accession>
<reference evidence="2 3" key="1">
    <citation type="journal article" date="2019" name="Nat. Ecol. Evol.">
        <title>Megaphylogeny resolves global patterns of mushroom evolution.</title>
        <authorList>
            <person name="Varga T."/>
            <person name="Krizsan K."/>
            <person name="Foldi C."/>
            <person name="Dima B."/>
            <person name="Sanchez-Garcia M."/>
            <person name="Sanchez-Ramirez S."/>
            <person name="Szollosi G.J."/>
            <person name="Szarkandi J.G."/>
            <person name="Papp V."/>
            <person name="Albert L."/>
            <person name="Andreopoulos W."/>
            <person name="Angelini C."/>
            <person name="Antonin V."/>
            <person name="Barry K.W."/>
            <person name="Bougher N.L."/>
            <person name="Buchanan P."/>
            <person name="Buyck B."/>
            <person name="Bense V."/>
            <person name="Catcheside P."/>
            <person name="Chovatia M."/>
            <person name="Cooper J."/>
            <person name="Damon W."/>
            <person name="Desjardin D."/>
            <person name="Finy P."/>
            <person name="Geml J."/>
            <person name="Haridas S."/>
            <person name="Hughes K."/>
            <person name="Justo A."/>
            <person name="Karasinski D."/>
            <person name="Kautmanova I."/>
            <person name="Kiss B."/>
            <person name="Kocsube S."/>
            <person name="Kotiranta H."/>
            <person name="LaButti K.M."/>
            <person name="Lechner B.E."/>
            <person name="Liimatainen K."/>
            <person name="Lipzen A."/>
            <person name="Lukacs Z."/>
            <person name="Mihaltcheva S."/>
            <person name="Morgado L.N."/>
            <person name="Niskanen T."/>
            <person name="Noordeloos M.E."/>
            <person name="Ohm R.A."/>
            <person name="Ortiz-Santana B."/>
            <person name="Ovrebo C."/>
            <person name="Racz N."/>
            <person name="Riley R."/>
            <person name="Savchenko A."/>
            <person name="Shiryaev A."/>
            <person name="Soop K."/>
            <person name="Spirin V."/>
            <person name="Szebenyi C."/>
            <person name="Tomsovsky M."/>
            <person name="Tulloss R.E."/>
            <person name="Uehling J."/>
            <person name="Grigoriev I.V."/>
            <person name="Vagvolgyi C."/>
            <person name="Papp T."/>
            <person name="Martin F.M."/>
            <person name="Miettinen O."/>
            <person name="Hibbett D.S."/>
            <person name="Nagy L.G."/>
        </authorList>
    </citation>
    <scope>NUCLEOTIDE SEQUENCE [LARGE SCALE GENOMIC DNA]</scope>
    <source>
        <strain evidence="2 3">CBS 962.96</strain>
    </source>
</reference>
<dbReference type="Proteomes" id="UP000297245">
    <property type="component" value="Unassembled WGS sequence"/>
</dbReference>
<feature type="region of interest" description="Disordered" evidence="1">
    <location>
        <begin position="132"/>
        <end position="151"/>
    </location>
</feature>
<evidence type="ECO:0000313" key="2">
    <source>
        <dbReference type="EMBL" id="THU93753.1"/>
    </source>
</evidence>
<evidence type="ECO:0000313" key="3">
    <source>
        <dbReference type="Proteomes" id="UP000297245"/>
    </source>
</evidence>